<comment type="caution">
    <text evidence="1">The sequence shown here is derived from an EMBL/GenBank/DDBJ whole genome shotgun (WGS) entry which is preliminary data.</text>
</comment>
<name>A0A1V2JZQ3_PSECE</name>
<dbReference type="OrthoDB" id="6684064at2"/>
<sequence>MSEENVLIEPKEVVRNNCGNWTHPAVPDWGEGESFETIKAWFDAHQIEWRSVALEDDLSAEEYDKWAAKGGYDAEGWEPTKPEGAGWFVLSIHDTDNGPVCWWARREVTP</sequence>
<dbReference type="Proteomes" id="UP000189295">
    <property type="component" value="Unassembled WGS sequence"/>
</dbReference>
<protein>
    <submittedName>
        <fullName evidence="1">Uncharacterized protein</fullName>
    </submittedName>
</protein>
<evidence type="ECO:0000313" key="2">
    <source>
        <dbReference type="Proteomes" id="UP000189295"/>
    </source>
</evidence>
<proteinExistence type="predicted"/>
<organism evidence="1 2">
    <name type="scientific">Pseudomonas cedrina subsp. cedrina</name>
    <dbReference type="NCBI Taxonomy" id="76762"/>
    <lineage>
        <taxon>Bacteria</taxon>
        <taxon>Pseudomonadati</taxon>
        <taxon>Pseudomonadota</taxon>
        <taxon>Gammaproteobacteria</taxon>
        <taxon>Pseudomonadales</taxon>
        <taxon>Pseudomonadaceae</taxon>
        <taxon>Pseudomonas</taxon>
    </lineage>
</organism>
<gene>
    <name evidence="1" type="ORF">BLL36_23780</name>
</gene>
<evidence type="ECO:0000313" key="1">
    <source>
        <dbReference type="EMBL" id="ONH50933.1"/>
    </source>
</evidence>
<accession>A0A1V2JZQ3</accession>
<dbReference type="EMBL" id="MNPW01000013">
    <property type="protein sequence ID" value="ONH50933.1"/>
    <property type="molecule type" value="Genomic_DNA"/>
</dbReference>
<reference evidence="1 2" key="1">
    <citation type="submission" date="2016-10" db="EMBL/GenBank/DDBJ databases">
        <title>Pseudomonas lactis sp. nov. and Pseudomonas paralactis sp. nov., isolated from bovine raw milk.</title>
        <authorList>
            <person name="Von Neubeck M."/>
            <person name="Huptas C."/>
            <person name="Glueck C."/>
            <person name="Krewinkel M."/>
            <person name="Stoeckel M."/>
            <person name="Stressler T."/>
            <person name="Fischer L."/>
            <person name="Hinrichs J."/>
            <person name="Scherer S."/>
            <person name="Wenning M."/>
        </authorList>
    </citation>
    <scope>NUCLEOTIDE SEQUENCE [LARGE SCALE GENOMIC DNA]</scope>
    <source>
        <strain evidence="1 2">DSM 17516</strain>
    </source>
</reference>
<dbReference type="AlphaFoldDB" id="A0A1V2JZQ3"/>
<dbReference type="RefSeq" id="WP_076954149.1">
    <property type="nucleotide sequence ID" value="NZ_MNPW01000013.1"/>
</dbReference>